<proteinExistence type="predicted"/>
<evidence type="ECO:0000313" key="4">
    <source>
        <dbReference type="Proteomes" id="UP000054266"/>
    </source>
</evidence>
<dbReference type="Proteomes" id="UP000054266">
    <property type="component" value="Unassembled WGS sequence"/>
</dbReference>
<gene>
    <name evidence="3" type="ORF">PV04_08527</name>
</gene>
<evidence type="ECO:0000256" key="1">
    <source>
        <dbReference type="SAM" id="MobiDB-lite"/>
    </source>
</evidence>
<accession>A0A0D2F6J0</accession>
<reference evidence="3 4" key="1">
    <citation type="submission" date="2015-01" db="EMBL/GenBank/DDBJ databases">
        <title>The Genome Sequence of Capronia semiimmersa CBS27337.</title>
        <authorList>
            <consortium name="The Broad Institute Genomics Platform"/>
            <person name="Cuomo C."/>
            <person name="de Hoog S."/>
            <person name="Gorbushina A."/>
            <person name="Stielow B."/>
            <person name="Teixiera M."/>
            <person name="Abouelleil A."/>
            <person name="Chapman S.B."/>
            <person name="Priest M."/>
            <person name="Young S.K."/>
            <person name="Wortman J."/>
            <person name="Nusbaum C."/>
            <person name="Birren B."/>
        </authorList>
    </citation>
    <scope>NUCLEOTIDE SEQUENCE [LARGE SCALE GENOMIC DNA]</scope>
    <source>
        <strain evidence="3 4">CBS 27337</strain>
    </source>
</reference>
<feature type="compositionally biased region" description="Basic and acidic residues" evidence="1">
    <location>
        <begin position="17"/>
        <end position="28"/>
    </location>
</feature>
<evidence type="ECO:0000256" key="2">
    <source>
        <dbReference type="SAM" id="Phobius"/>
    </source>
</evidence>
<sequence>MKKKAKNQTARRRRGHHPSEQSEVDRRPSPALARGGWPLVFQNRRIIRLDVENVSFVQGLVGVGAEDDAIRTFMCGDEDPSDQADIVCEFCGDVSLDDLVADGMDQTSTARYVCWLDERALDGEDVGERARYLPLTAYGLYLELSNPRFPSSQSTVIANVDQARGGIQPLPAPRRVVDARTGTDAPHSRLFDADRRLLFVTDLNPAVIYALACTAPQPQIPALREAIYEYLASEASIKVTPMTTGSPSFKLALHLPYSVWRTSKPEQKDHRTDQYGKPLRRSQDVSYIHPQGNGPSEFLYEAHITCVISGLDDWRWVAHCFTDTYFDPIDEARDNIYQNYEAGRENGGFHMDHLTGLPDADIPVQNPREYFLKLLSIYLFRVRGEWERVLMKLKRSLREYEQSRNSPVKRKNWCILADAAQNCLKRGQSCEGRLMALAAQELDRLSETVSAVEQFLALYEVNFHDLSELAQNHPLLVAIRNELEELQRLKMSLERVVKRSTQFARNFELDLAVEAVKIACDAAHYGKMMMMYITPLALTAGIFSMNPKVIPFVPQDFGSFVVLLLSLIAIGPLVLLILTYLPDLVMRYSADRRLKPGLFKLLLRSRTKLLDDENMPGGNDCS</sequence>
<feature type="compositionally biased region" description="Basic residues" evidence="1">
    <location>
        <begin position="1"/>
        <end position="16"/>
    </location>
</feature>
<dbReference type="STRING" id="5601.A0A0D2F6J0"/>
<keyword evidence="2" id="KW-0812">Transmembrane</keyword>
<keyword evidence="2" id="KW-0472">Membrane</keyword>
<keyword evidence="2" id="KW-1133">Transmembrane helix</keyword>
<keyword evidence="4" id="KW-1185">Reference proteome</keyword>
<feature type="region of interest" description="Disordered" evidence="1">
    <location>
        <begin position="1"/>
        <end position="30"/>
    </location>
</feature>
<dbReference type="HOGENOM" id="CLU_025796_0_0_1"/>
<feature type="transmembrane region" description="Helical" evidence="2">
    <location>
        <begin position="557"/>
        <end position="581"/>
    </location>
</feature>
<dbReference type="AlphaFoldDB" id="A0A0D2F6J0"/>
<feature type="transmembrane region" description="Helical" evidence="2">
    <location>
        <begin position="529"/>
        <end position="545"/>
    </location>
</feature>
<dbReference type="EMBL" id="KN846961">
    <property type="protein sequence ID" value="KIW63533.1"/>
    <property type="molecule type" value="Genomic_DNA"/>
</dbReference>
<evidence type="ECO:0000313" key="3">
    <source>
        <dbReference type="EMBL" id="KIW63533.1"/>
    </source>
</evidence>
<protein>
    <submittedName>
        <fullName evidence="3">Uncharacterized protein</fullName>
    </submittedName>
</protein>
<name>A0A0D2F6J0_9EURO</name>
<organism evidence="3 4">
    <name type="scientific">Phialophora macrospora</name>
    <dbReference type="NCBI Taxonomy" id="1851006"/>
    <lineage>
        <taxon>Eukaryota</taxon>
        <taxon>Fungi</taxon>
        <taxon>Dikarya</taxon>
        <taxon>Ascomycota</taxon>
        <taxon>Pezizomycotina</taxon>
        <taxon>Eurotiomycetes</taxon>
        <taxon>Chaetothyriomycetidae</taxon>
        <taxon>Chaetothyriales</taxon>
        <taxon>Herpotrichiellaceae</taxon>
        <taxon>Phialophora</taxon>
    </lineage>
</organism>